<keyword evidence="12 15" id="KW-0472">Membrane</keyword>
<keyword evidence="11 15" id="KW-0560">Oxidoreductase</keyword>
<keyword evidence="13" id="KW-0564">Palmitate</keyword>
<feature type="domain" description="Cytochrome oxidase subunit II transmembrane region profile" evidence="18">
    <location>
        <begin position="21"/>
        <end position="118"/>
    </location>
</feature>
<evidence type="ECO:0000256" key="14">
    <source>
        <dbReference type="ARBA" id="ARBA00023288"/>
    </source>
</evidence>
<evidence type="ECO:0000256" key="11">
    <source>
        <dbReference type="ARBA" id="ARBA00023002"/>
    </source>
</evidence>
<evidence type="ECO:0000256" key="6">
    <source>
        <dbReference type="ARBA" id="ARBA00022660"/>
    </source>
</evidence>
<evidence type="ECO:0000256" key="16">
    <source>
        <dbReference type="SAM" id="Phobius"/>
    </source>
</evidence>
<evidence type="ECO:0000256" key="10">
    <source>
        <dbReference type="ARBA" id="ARBA00022989"/>
    </source>
</evidence>
<comment type="similarity">
    <text evidence="3 15">Belongs to the cytochrome c oxidase subunit 2 family.</text>
</comment>
<keyword evidence="8" id="KW-0732">Signal</keyword>
<dbReference type="InterPro" id="IPR034227">
    <property type="entry name" value="CuRO_UO_II"/>
</dbReference>
<dbReference type="CDD" id="cd04212">
    <property type="entry name" value="CuRO_UO_II"/>
    <property type="match status" value="1"/>
</dbReference>
<evidence type="ECO:0000259" key="18">
    <source>
        <dbReference type="PROSITE" id="PS50999"/>
    </source>
</evidence>
<accession>A0ABV0FD29</accession>
<evidence type="ECO:0000256" key="1">
    <source>
        <dbReference type="ARBA" id="ARBA00004459"/>
    </source>
</evidence>
<dbReference type="InterPro" id="IPR006333">
    <property type="entry name" value="Cyt_o_ubiquinol_oxidase_su2"/>
</dbReference>
<keyword evidence="5 15" id="KW-1003">Cell membrane</keyword>
<feature type="domain" description="Cytochrome oxidase subunit II copper A binding" evidence="17">
    <location>
        <begin position="124"/>
        <end position="237"/>
    </location>
</feature>
<feature type="transmembrane region" description="Helical" evidence="16">
    <location>
        <begin position="88"/>
        <end position="108"/>
    </location>
</feature>
<evidence type="ECO:0000256" key="7">
    <source>
        <dbReference type="ARBA" id="ARBA00022692"/>
    </source>
</evidence>
<comment type="subcellular location">
    <subcellularLocation>
        <location evidence="2">Cell membrane</location>
        <topology evidence="2">Multi-pass membrane protein</topology>
    </subcellularLocation>
    <subcellularLocation>
        <location evidence="1">Cell outer membrane</location>
        <topology evidence="1">Lipid-anchor</topology>
    </subcellularLocation>
</comment>
<evidence type="ECO:0000256" key="8">
    <source>
        <dbReference type="ARBA" id="ARBA00022729"/>
    </source>
</evidence>
<dbReference type="InterPro" id="IPR008972">
    <property type="entry name" value="Cupredoxin"/>
</dbReference>
<gene>
    <name evidence="19" type="primary">cyoA</name>
    <name evidence="19" type="ORF">ABGV49_13045</name>
</gene>
<evidence type="ECO:0000256" key="3">
    <source>
        <dbReference type="ARBA" id="ARBA00007866"/>
    </source>
</evidence>
<dbReference type="SUPFAM" id="SSF81464">
    <property type="entry name" value="Cytochrome c oxidase subunit II-like, transmembrane region"/>
    <property type="match status" value="1"/>
</dbReference>
<evidence type="ECO:0000313" key="19">
    <source>
        <dbReference type="EMBL" id="MEO2217984.1"/>
    </source>
</evidence>
<comment type="caution">
    <text evidence="19">The sequence shown here is derived from an EMBL/GenBank/DDBJ whole genome shotgun (WGS) entry which is preliminary data.</text>
</comment>
<evidence type="ECO:0000256" key="4">
    <source>
        <dbReference type="ARBA" id="ARBA00022448"/>
    </source>
</evidence>
<reference evidence="19 20" key="1">
    <citation type="submission" date="2024-05" db="EMBL/GenBank/DDBJ databases">
        <authorList>
            <person name="De Oliveira J.P."/>
            <person name="Noriler S.A."/>
            <person name="De Oliveira A.G."/>
            <person name="Sipoli D.S."/>
        </authorList>
    </citation>
    <scope>NUCLEOTIDE SEQUENCE [LARGE SCALE GENOMIC DNA]</scope>
    <source>
        <strain evidence="19 20">LABIM189</strain>
    </source>
</reference>
<dbReference type="Proteomes" id="UP001455709">
    <property type="component" value="Unassembled WGS sequence"/>
</dbReference>
<feature type="transmembrane region" description="Helical" evidence="16">
    <location>
        <begin position="43"/>
        <end position="67"/>
    </location>
</feature>
<dbReference type="InterPro" id="IPR036257">
    <property type="entry name" value="Cyt_c_oxidase_su2_TM_sf"/>
</dbReference>
<keyword evidence="20" id="KW-1185">Reference proteome</keyword>
<dbReference type="InterPro" id="IPR045187">
    <property type="entry name" value="CcO_II"/>
</dbReference>
<dbReference type="Gene3D" id="2.60.40.420">
    <property type="entry name" value="Cupredoxins - blue copper proteins"/>
    <property type="match status" value="1"/>
</dbReference>
<evidence type="ECO:0000259" key="17">
    <source>
        <dbReference type="PROSITE" id="PS50857"/>
    </source>
</evidence>
<dbReference type="Pfam" id="PF06481">
    <property type="entry name" value="COX_ARM"/>
    <property type="match status" value="1"/>
</dbReference>
<keyword evidence="9 15" id="KW-0249">Electron transport</keyword>
<evidence type="ECO:0000313" key="20">
    <source>
        <dbReference type="Proteomes" id="UP001455709"/>
    </source>
</evidence>
<dbReference type="SUPFAM" id="SSF49503">
    <property type="entry name" value="Cupredoxins"/>
    <property type="match status" value="1"/>
</dbReference>
<dbReference type="NCBIfam" id="TIGR01433">
    <property type="entry name" value="CyoA"/>
    <property type="match status" value="1"/>
</dbReference>
<evidence type="ECO:0000256" key="13">
    <source>
        <dbReference type="ARBA" id="ARBA00023139"/>
    </source>
</evidence>
<evidence type="ECO:0000256" key="2">
    <source>
        <dbReference type="ARBA" id="ARBA00004651"/>
    </source>
</evidence>
<dbReference type="Gene3D" id="1.10.287.90">
    <property type="match status" value="1"/>
</dbReference>
<keyword evidence="14" id="KW-0449">Lipoprotein</keyword>
<dbReference type="PROSITE" id="PS51257">
    <property type="entry name" value="PROKAR_LIPOPROTEIN"/>
    <property type="match status" value="1"/>
</dbReference>
<organism evidence="19 20">
    <name type="scientific">Chromobacterium vaccinii</name>
    <dbReference type="NCBI Taxonomy" id="1108595"/>
    <lineage>
        <taxon>Bacteria</taxon>
        <taxon>Pseudomonadati</taxon>
        <taxon>Pseudomonadota</taxon>
        <taxon>Betaproteobacteria</taxon>
        <taxon>Neisseriales</taxon>
        <taxon>Chromobacteriaceae</taxon>
        <taxon>Chromobacterium</taxon>
    </lineage>
</organism>
<evidence type="ECO:0000256" key="9">
    <source>
        <dbReference type="ARBA" id="ARBA00022982"/>
    </source>
</evidence>
<dbReference type="Pfam" id="PF00116">
    <property type="entry name" value="COX2"/>
    <property type="match status" value="1"/>
</dbReference>
<dbReference type="PROSITE" id="PS50999">
    <property type="entry name" value="COX2_TM"/>
    <property type="match status" value="1"/>
</dbReference>
<dbReference type="InterPro" id="IPR011759">
    <property type="entry name" value="Cyt_c_oxidase_su2_TM_dom"/>
</dbReference>
<sequence length="316" mass="34803">MMRNHRPSRLMWGLAPVVIALLSGCQGGILDPKGQIAAEQKSLILTATALMLLVVIPVIVMTLVFAWKYRASNKEAAYEPKWSHSTKIEIVVWLIPCIIIAFLATLTWKSTHKLDPYRPLESDKKAIQVQVVALNWKWLFIYPEQQIASVNELVFPADTPVSFKITSDAAMNSFFIPQLGGQIYAMAGMQTQLHLIANEPGTYKGFSANYSGAGFSGMKFNAVATKTPAEFEAWVAKAKAKASGKALDAPAYLKLLKPSENNAVEYYASTTPYLFEAVQHKYMAARPSLADSDDAIKLTKMTKELCAAITPPVVKE</sequence>
<dbReference type="RefSeq" id="WP_347371000.1">
    <property type="nucleotide sequence ID" value="NZ_JBDOJC010000001.1"/>
</dbReference>
<keyword evidence="7 16" id="KW-0812">Transmembrane</keyword>
<dbReference type="InterPro" id="IPR002429">
    <property type="entry name" value="CcO_II-like_C"/>
</dbReference>
<dbReference type="PIRSF" id="PIRSF000292">
    <property type="entry name" value="Ubi_od_II"/>
    <property type="match status" value="1"/>
</dbReference>
<keyword evidence="6 15" id="KW-0679">Respiratory chain</keyword>
<dbReference type="InterPro" id="IPR010514">
    <property type="entry name" value="COX_ARM"/>
</dbReference>
<evidence type="ECO:0000256" key="15">
    <source>
        <dbReference type="PIRNR" id="PIRNR000292"/>
    </source>
</evidence>
<evidence type="ECO:0000256" key="5">
    <source>
        <dbReference type="ARBA" id="ARBA00022475"/>
    </source>
</evidence>
<dbReference type="PANTHER" id="PTHR22888">
    <property type="entry name" value="CYTOCHROME C OXIDASE, SUBUNIT II"/>
    <property type="match status" value="1"/>
</dbReference>
<evidence type="ECO:0000256" key="12">
    <source>
        <dbReference type="ARBA" id="ARBA00023136"/>
    </source>
</evidence>
<dbReference type="PANTHER" id="PTHR22888:SF18">
    <property type="entry name" value="CYTOCHROME BO(3) UBIQUINOL OXIDASE SUBUNIT 2"/>
    <property type="match status" value="1"/>
</dbReference>
<dbReference type="EMBL" id="JBDOJC010000001">
    <property type="protein sequence ID" value="MEO2217984.1"/>
    <property type="molecule type" value="Genomic_DNA"/>
</dbReference>
<dbReference type="PROSITE" id="PS50857">
    <property type="entry name" value="COX2_CUA"/>
    <property type="match status" value="1"/>
</dbReference>
<name>A0ABV0FD29_9NEIS</name>
<keyword evidence="10 16" id="KW-1133">Transmembrane helix</keyword>
<protein>
    <recommendedName>
        <fullName evidence="15">Ubiquinol oxidase subunit 2</fullName>
    </recommendedName>
</protein>
<keyword evidence="4 15" id="KW-0813">Transport</keyword>
<proteinExistence type="inferred from homology"/>